<keyword evidence="2" id="KW-1133">Transmembrane helix</keyword>
<name>A0A443I3D8_BYSSP</name>
<evidence type="ECO:0000256" key="1">
    <source>
        <dbReference type="SAM" id="MobiDB-lite"/>
    </source>
</evidence>
<dbReference type="PANTHER" id="PTHR36089">
    <property type="entry name" value="CHITIN SYNTHASE 3 COMPLEX PROTEIN CSI2-RELATED"/>
    <property type="match status" value="1"/>
</dbReference>
<feature type="signal peptide" evidence="3">
    <location>
        <begin position="1"/>
        <end position="29"/>
    </location>
</feature>
<feature type="compositionally biased region" description="Polar residues" evidence="1">
    <location>
        <begin position="202"/>
        <end position="220"/>
    </location>
</feature>
<evidence type="ECO:0000313" key="5">
    <source>
        <dbReference type="Proteomes" id="UP000283841"/>
    </source>
</evidence>
<dbReference type="InterPro" id="IPR051009">
    <property type="entry name" value="PRM"/>
</dbReference>
<feature type="compositionally biased region" description="Polar residues" evidence="1">
    <location>
        <begin position="296"/>
        <end position="309"/>
    </location>
</feature>
<feature type="region of interest" description="Disordered" evidence="1">
    <location>
        <begin position="52"/>
        <end position="85"/>
    </location>
</feature>
<feature type="compositionally biased region" description="Polar residues" evidence="1">
    <location>
        <begin position="183"/>
        <end position="194"/>
    </location>
</feature>
<evidence type="ECO:0000313" key="4">
    <source>
        <dbReference type="EMBL" id="RWQ98588.1"/>
    </source>
</evidence>
<feature type="region of interest" description="Disordered" evidence="1">
    <location>
        <begin position="169"/>
        <end position="233"/>
    </location>
</feature>
<evidence type="ECO:0000256" key="2">
    <source>
        <dbReference type="SAM" id="Phobius"/>
    </source>
</evidence>
<dbReference type="VEuPathDB" id="FungiDB:C8Q69DRAFT_459446"/>
<feature type="region of interest" description="Disordered" evidence="1">
    <location>
        <begin position="257"/>
        <end position="336"/>
    </location>
</feature>
<accession>A0A443I3D8</accession>
<dbReference type="GeneID" id="39599354"/>
<reference evidence="4 5" key="1">
    <citation type="journal article" date="2018" name="Front. Microbiol.">
        <title>Genomic and genetic insights into a cosmopolitan fungus, Paecilomyces variotii (Eurotiales).</title>
        <authorList>
            <person name="Urquhart A.S."/>
            <person name="Mondo S.J."/>
            <person name="Makela M.R."/>
            <person name="Hane J.K."/>
            <person name="Wiebenga A."/>
            <person name="He G."/>
            <person name="Mihaltcheva S."/>
            <person name="Pangilinan J."/>
            <person name="Lipzen A."/>
            <person name="Barry K."/>
            <person name="de Vries R.P."/>
            <person name="Grigoriev I.V."/>
            <person name="Idnurm A."/>
        </authorList>
    </citation>
    <scope>NUCLEOTIDE SEQUENCE [LARGE SCALE GENOMIC DNA]</scope>
    <source>
        <strain evidence="4 5">CBS 101075</strain>
    </source>
</reference>
<feature type="transmembrane region" description="Helical" evidence="2">
    <location>
        <begin position="121"/>
        <end position="141"/>
    </location>
</feature>
<dbReference type="EMBL" id="RCNU01000002">
    <property type="protein sequence ID" value="RWQ98588.1"/>
    <property type="molecule type" value="Genomic_DNA"/>
</dbReference>
<feature type="compositionally biased region" description="Polar residues" evidence="1">
    <location>
        <begin position="257"/>
        <end position="274"/>
    </location>
</feature>
<dbReference type="GO" id="GO:0000324">
    <property type="term" value="C:fungal-type vacuole"/>
    <property type="evidence" value="ECO:0007669"/>
    <property type="project" value="TreeGrafter"/>
</dbReference>
<dbReference type="Proteomes" id="UP000283841">
    <property type="component" value="Unassembled WGS sequence"/>
</dbReference>
<keyword evidence="2" id="KW-0472">Membrane</keyword>
<gene>
    <name evidence="4" type="ORF">C8Q69DRAFT_459446</name>
</gene>
<keyword evidence="2" id="KW-0812">Transmembrane</keyword>
<proteinExistence type="predicted"/>
<feature type="compositionally biased region" description="Basic residues" evidence="1">
    <location>
        <begin position="172"/>
        <end position="182"/>
    </location>
</feature>
<protein>
    <submittedName>
        <fullName evidence="4">Uncharacterized protein</fullName>
    </submittedName>
</protein>
<evidence type="ECO:0000256" key="3">
    <source>
        <dbReference type="SAM" id="SignalP"/>
    </source>
</evidence>
<feature type="chain" id="PRO_5019302324" evidence="3">
    <location>
        <begin position="30"/>
        <end position="336"/>
    </location>
</feature>
<comment type="caution">
    <text evidence="4">The sequence shown here is derived from an EMBL/GenBank/DDBJ whole genome shotgun (WGS) entry which is preliminary data.</text>
</comment>
<dbReference type="AlphaFoldDB" id="A0A443I3D8"/>
<organism evidence="4 5">
    <name type="scientific">Byssochlamys spectabilis</name>
    <name type="common">Paecilomyces variotii</name>
    <dbReference type="NCBI Taxonomy" id="264951"/>
    <lineage>
        <taxon>Eukaryota</taxon>
        <taxon>Fungi</taxon>
        <taxon>Dikarya</taxon>
        <taxon>Ascomycota</taxon>
        <taxon>Pezizomycotina</taxon>
        <taxon>Eurotiomycetes</taxon>
        <taxon>Eurotiomycetidae</taxon>
        <taxon>Eurotiales</taxon>
        <taxon>Thermoascaceae</taxon>
        <taxon>Paecilomyces</taxon>
    </lineage>
</organism>
<keyword evidence="5" id="KW-1185">Reference proteome</keyword>
<feature type="compositionally biased region" description="Low complexity" evidence="1">
    <location>
        <begin position="57"/>
        <end position="85"/>
    </location>
</feature>
<keyword evidence="3" id="KW-0732">Signal</keyword>
<dbReference type="RefSeq" id="XP_028488233.1">
    <property type="nucleotide sequence ID" value="XM_028630077.1"/>
</dbReference>
<dbReference type="PANTHER" id="PTHR36089:SF1">
    <property type="entry name" value="CHITIN SYNTHASE 3 COMPLEX PROTEIN CSI2-RELATED"/>
    <property type="match status" value="1"/>
</dbReference>
<sequence>MRISRGGLTALPAFLLGLLLVLMVAGVSASTDTNNDAATTAANTAAATTGDSLPALTTASSSESSTETSTSASDSASSTSGNSLPALSTTAAATTSYNYPTPSVPPTENAPYMRKSKAPEGTVFIAVGAALGFCGLVILAWRGMVAWSVNRSVRKAAWLQARSEKKALLAGRMRRRRSRRRSTMYSQAPGSTMSMEKLGTGHRSSQVPPIPKSSTRTSGLFYSPTAGGGMQGHANRASNYLPAGYYASSNTAVDGSSVGLSNLGPQSQGYTRTGSAPSPPASPLMSPHIGHDRSYRGSQAHISTTSLNVPPQGRAPSTYLEDLFDSHTPGSDMERR</sequence>